<dbReference type="Proteomes" id="UP000198393">
    <property type="component" value="Unassembled WGS sequence"/>
</dbReference>
<evidence type="ECO:0000256" key="1">
    <source>
        <dbReference type="ARBA" id="ARBA00022737"/>
    </source>
</evidence>
<dbReference type="PROSITE" id="PS00683">
    <property type="entry name" value="RHODANESE_2"/>
    <property type="match status" value="1"/>
</dbReference>
<evidence type="ECO:0000313" key="5">
    <source>
        <dbReference type="Proteomes" id="UP000198393"/>
    </source>
</evidence>
<protein>
    <recommendedName>
        <fullName evidence="2">Sulfurtransferase</fullName>
    </recommendedName>
</protein>
<dbReference type="Pfam" id="PF00581">
    <property type="entry name" value="Rhodanese"/>
    <property type="match status" value="2"/>
</dbReference>
<dbReference type="EMBL" id="FZPD01000002">
    <property type="protein sequence ID" value="SNS73628.1"/>
    <property type="molecule type" value="Genomic_DNA"/>
</dbReference>
<dbReference type="RefSeq" id="WP_089355808.1">
    <property type="nucleotide sequence ID" value="NZ_FZPD01000002.1"/>
</dbReference>
<reference evidence="4 5" key="1">
    <citation type="submission" date="2017-06" db="EMBL/GenBank/DDBJ databases">
        <authorList>
            <person name="Kim H.J."/>
            <person name="Triplett B.A."/>
        </authorList>
    </citation>
    <scope>NUCLEOTIDE SEQUENCE [LARGE SCALE GENOMIC DNA]</scope>
    <source>
        <strain evidence="4 5">DSM 19307</strain>
    </source>
</reference>
<dbReference type="PANTHER" id="PTHR43855:SF1">
    <property type="entry name" value="THIOSULFATE SULFURTRANSFERASE"/>
    <property type="match status" value="1"/>
</dbReference>
<organism evidence="4 5">
    <name type="scientific">Ekhidna lutea</name>
    <dbReference type="NCBI Taxonomy" id="447679"/>
    <lineage>
        <taxon>Bacteria</taxon>
        <taxon>Pseudomonadati</taxon>
        <taxon>Bacteroidota</taxon>
        <taxon>Cytophagia</taxon>
        <taxon>Cytophagales</taxon>
        <taxon>Reichenbachiellaceae</taxon>
        <taxon>Ekhidna</taxon>
    </lineage>
</organism>
<evidence type="ECO:0000313" key="4">
    <source>
        <dbReference type="EMBL" id="SNS73628.1"/>
    </source>
</evidence>
<dbReference type="InterPro" id="IPR051126">
    <property type="entry name" value="Thiosulfate_sulfurtransferase"/>
</dbReference>
<keyword evidence="1" id="KW-0677">Repeat</keyword>
<dbReference type="CDD" id="cd01449">
    <property type="entry name" value="TST_Repeat_2"/>
    <property type="match status" value="1"/>
</dbReference>
<proteinExistence type="predicted"/>
<keyword evidence="2 4" id="KW-0808">Transferase</keyword>
<dbReference type="PROSITE" id="PS50206">
    <property type="entry name" value="RHODANESE_3"/>
    <property type="match status" value="2"/>
</dbReference>
<gene>
    <name evidence="4" type="ORF">SAMN05421640_1045</name>
</gene>
<dbReference type="SUPFAM" id="SSF52821">
    <property type="entry name" value="Rhodanese/Cell cycle control phosphatase"/>
    <property type="match status" value="2"/>
</dbReference>
<dbReference type="CDD" id="cd01448">
    <property type="entry name" value="TST_Repeat_1"/>
    <property type="match status" value="1"/>
</dbReference>
<accession>A0A239GXW7</accession>
<sequence length="304" mass="34534">MKWNSYISVWVVLCLGAGCNQSVKDVGTELPVVTKYLIEADELRAIIDQDSLVLLDLQRPDDFMKGHLPNAINLWRSALNNPSFNYDGMMPEREILETVLQRKGVSADAFLILYDNRGSCEATRLWWVLKHYGHDRMAILNGGTQAWSQVDSLTSVIADRPQGDFKFPEQAIAQTSDNILVADLSDMISQNQVVVLDTRSKEEHEGLTLKQGAQWAGHIPGSIHIDWMEAVDQTSYRFKESAELQKIYNKVLNNDLLAVTYCHSGVRSTHTYFVLTELLGRKNVTNYDGSWVEWTNHFQQELVN</sequence>
<dbReference type="SMART" id="SM00450">
    <property type="entry name" value="RHOD"/>
    <property type="match status" value="2"/>
</dbReference>
<evidence type="ECO:0000256" key="2">
    <source>
        <dbReference type="RuleBase" id="RU000507"/>
    </source>
</evidence>
<keyword evidence="5" id="KW-1185">Reference proteome</keyword>
<dbReference type="InterPro" id="IPR036873">
    <property type="entry name" value="Rhodanese-like_dom_sf"/>
</dbReference>
<keyword evidence="4" id="KW-0670">Pyruvate</keyword>
<feature type="domain" description="Rhodanese" evidence="3">
    <location>
        <begin position="189"/>
        <end position="303"/>
    </location>
</feature>
<dbReference type="InterPro" id="IPR001307">
    <property type="entry name" value="Thiosulphate_STrfase_CS"/>
</dbReference>
<evidence type="ECO:0000259" key="3">
    <source>
        <dbReference type="PROSITE" id="PS50206"/>
    </source>
</evidence>
<feature type="domain" description="Rhodanese" evidence="3">
    <location>
        <begin position="48"/>
        <end position="155"/>
    </location>
</feature>
<dbReference type="InterPro" id="IPR001763">
    <property type="entry name" value="Rhodanese-like_dom"/>
</dbReference>
<dbReference type="AlphaFoldDB" id="A0A239GXW7"/>
<dbReference type="PROSITE" id="PS51257">
    <property type="entry name" value="PROKAR_LIPOPROTEIN"/>
    <property type="match status" value="1"/>
</dbReference>
<dbReference type="PANTHER" id="PTHR43855">
    <property type="entry name" value="THIOSULFATE SULFURTRANSFERASE"/>
    <property type="match status" value="1"/>
</dbReference>
<dbReference type="OrthoDB" id="9770030at2"/>
<dbReference type="Gene3D" id="3.40.250.10">
    <property type="entry name" value="Rhodanese-like domain"/>
    <property type="match status" value="2"/>
</dbReference>
<dbReference type="GO" id="GO:0004792">
    <property type="term" value="F:thiosulfate-cyanide sulfurtransferase activity"/>
    <property type="evidence" value="ECO:0007669"/>
    <property type="project" value="InterPro"/>
</dbReference>
<name>A0A239GXW7_EKHLU</name>